<protein>
    <submittedName>
        <fullName evidence="1">Uncharacterized protein</fullName>
    </submittedName>
</protein>
<accession>A0A2R6AWD9</accession>
<name>A0A2R6AWD9_9ARCH</name>
<reference evidence="1 2" key="1">
    <citation type="submission" date="2017-04" db="EMBL/GenBank/DDBJ databases">
        <title>Novel microbial lineages endemic to geothermal iron-oxide mats fill important gaps in the evolutionary history of Archaea.</title>
        <authorList>
            <person name="Jay Z.J."/>
            <person name="Beam J.P."/>
            <person name="Dlakic M."/>
            <person name="Rusch D.B."/>
            <person name="Kozubal M.A."/>
            <person name="Inskeep W.P."/>
        </authorList>
    </citation>
    <scope>NUCLEOTIDE SEQUENCE [LARGE SCALE GENOMIC DNA]</scope>
    <source>
        <strain evidence="1">OSP_D</strain>
    </source>
</reference>
<evidence type="ECO:0000313" key="2">
    <source>
        <dbReference type="Proteomes" id="UP000240322"/>
    </source>
</evidence>
<dbReference type="AlphaFoldDB" id="A0A2R6AWD9"/>
<gene>
    <name evidence="1" type="ORF">B9Q03_06330</name>
</gene>
<comment type="caution">
    <text evidence="1">The sequence shown here is derived from an EMBL/GenBank/DDBJ whole genome shotgun (WGS) entry which is preliminary data.</text>
</comment>
<evidence type="ECO:0000313" key="1">
    <source>
        <dbReference type="EMBL" id="PSN90667.1"/>
    </source>
</evidence>
<sequence>MINNIFMFVMIVLLLLLLLSLYVNTVSAGGNFDRFYLTCQATPVSSQLLWTPIIIVASPYGGYATGSNSAYSWGSFTFAFAEYTSYTYTTQHELTDQISASNGEVIGLFELDNWTIYKLQTVTEIGIGNNNPCAASYTAELKAHTNYMQTYTLLPSGSKVDSNIPQSFTMTDNYTVSKTSPLLGAGILKGINTRWGNTR</sequence>
<dbReference type="EMBL" id="NEXE01000052">
    <property type="protein sequence ID" value="PSN90667.1"/>
    <property type="molecule type" value="Genomic_DNA"/>
</dbReference>
<dbReference type="Proteomes" id="UP000240322">
    <property type="component" value="Unassembled WGS sequence"/>
</dbReference>
<proteinExistence type="predicted"/>
<organism evidence="1 2">
    <name type="scientific">Candidatus Marsarchaeota G2 archaeon OSP_D</name>
    <dbReference type="NCBI Taxonomy" id="1978157"/>
    <lineage>
        <taxon>Archaea</taxon>
        <taxon>Candidatus Marsarchaeota</taxon>
        <taxon>Candidatus Marsarchaeota group 2</taxon>
    </lineage>
</organism>